<evidence type="ECO:0000259" key="6">
    <source>
        <dbReference type="Pfam" id="PF06803"/>
    </source>
</evidence>
<gene>
    <name evidence="7" type="ORF">ACFFPJ_01365</name>
</gene>
<feature type="domain" description="DUF1232" evidence="6">
    <location>
        <begin position="20"/>
        <end position="54"/>
    </location>
</feature>
<keyword evidence="3 5" id="KW-1133">Transmembrane helix</keyword>
<evidence type="ECO:0000256" key="3">
    <source>
        <dbReference type="ARBA" id="ARBA00022989"/>
    </source>
</evidence>
<evidence type="ECO:0000256" key="2">
    <source>
        <dbReference type="ARBA" id="ARBA00022692"/>
    </source>
</evidence>
<dbReference type="Pfam" id="PF06803">
    <property type="entry name" value="DUF1232"/>
    <property type="match status" value="1"/>
</dbReference>
<feature type="transmembrane region" description="Helical" evidence="5">
    <location>
        <begin position="16"/>
        <end position="35"/>
    </location>
</feature>
<dbReference type="InterPro" id="IPR010652">
    <property type="entry name" value="DUF1232"/>
</dbReference>
<organism evidence="7 8">
    <name type="scientific">Microbacterium terregens</name>
    <dbReference type="NCBI Taxonomy" id="69363"/>
    <lineage>
        <taxon>Bacteria</taxon>
        <taxon>Bacillati</taxon>
        <taxon>Actinomycetota</taxon>
        <taxon>Actinomycetes</taxon>
        <taxon>Micrococcales</taxon>
        <taxon>Microbacteriaceae</taxon>
        <taxon>Microbacterium</taxon>
    </lineage>
</organism>
<evidence type="ECO:0000256" key="4">
    <source>
        <dbReference type="ARBA" id="ARBA00023136"/>
    </source>
</evidence>
<dbReference type="RefSeq" id="WP_344710906.1">
    <property type="nucleotide sequence ID" value="NZ_BAAAWH010000001.1"/>
</dbReference>
<evidence type="ECO:0000313" key="7">
    <source>
        <dbReference type="EMBL" id="MFB9644441.1"/>
    </source>
</evidence>
<name>A0ABV5SVQ7_9MICO</name>
<dbReference type="EMBL" id="JBHMBE010000001">
    <property type="protein sequence ID" value="MFB9644441.1"/>
    <property type="molecule type" value="Genomic_DNA"/>
</dbReference>
<protein>
    <submittedName>
        <fullName evidence="7">YkvA family protein</fullName>
    </submittedName>
</protein>
<evidence type="ECO:0000313" key="8">
    <source>
        <dbReference type="Proteomes" id="UP001589611"/>
    </source>
</evidence>
<reference evidence="7 8" key="1">
    <citation type="submission" date="2024-09" db="EMBL/GenBank/DDBJ databases">
        <authorList>
            <person name="Sun Q."/>
            <person name="Mori K."/>
        </authorList>
    </citation>
    <scope>NUCLEOTIDE SEQUENCE [LARGE SCALE GENOMIC DNA]</scope>
    <source>
        <strain evidence="7 8">JCM 1342</strain>
    </source>
</reference>
<keyword evidence="4 5" id="KW-0472">Membrane</keyword>
<evidence type="ECO:0000256" key="5">
    <source>
        <dbReference type="SAM" id="Phobius"/>
    </source>
</evidence>
<keyword evidence="2 5" id="KW-0812">Transmembrane</keyword>
<sequence>MWWSFLKAVKRRQHRVAPTTWVAAIAAVIYTFAPIDLIPELVLGPLGFVDDIGLWGIFAILLTREQRRWLTGLSQRAPDARDLGNRPPAHP</sequence>
<accession>A0ABV5SVQ7</accession>
<proteinExistence type="predicted"/>
<evidence type="ECO:0000256" key="1">
    <source>
        <dbReference type="ARBA" id="ARBA00004127"/>
    </source>
</evidence>
<comment type="subcellular location">
    <subcellularLocation>
        <location evidence="1">Endomembrane system</location>
        <topology evidence="1">Multi-pass membrane protein</topology>
    </subcellularLocation>
</comment>
<comment type="caution">
    <text evidence="7">The sequence shown here is derived from an EMBL/GenBank/DDBJ whole genome shotgun (WGS) entry which is preliminary data.</text>
</comment>
<keyword evidence="8" id="KW-1185">Reference proteome</keyword>
<dbReference type="Proteomes" id="UP001589611">
    <property type="component" value="Unassembled WGS sequence"/>
</dbReference>